<keyword evidence="14" id="KW-1185">Reference proteome</keyword>
<organism evidence="13 14">
    <name type="scientific">Owenia fusiformis</name>
    <name type="common">Polychaete worm</name>
    <dbReference type="NCBI Taxonomy" id="6347"/>
    <lineage>
        <taxon>Eukaryota</taxon>
        <taxon>Metazoa</taxon>
        <taxon>Spiralia</taxon>
        <taxon>Lophotrochozoa</taxon>
        <taxon>Annelida</taxon>
        <taxon>Polychaeta</taxon>
        <taxon>Sedentaria</taxon>
        <taxon>Canalipalpata</taxon>
        <taxon>Sabellida</taxon>
        <taxon>Oweniida</taxon>
        <taxon>Oweniidae</taxon>
        <taxon>Owenia</taxon>
    </lineage>
</organism>
<dbReference type="PANTHER" id="PTHR24223:SF456">
    <property type="entry name" value="MULTIDRUG RESISTANCE-ASSOCIATED PROTEIN LETHAL(2)03659"/>
    <property type="match status" value="1"/>
</dbReference>
<feature type="transmembrane region" description="Helical" evidence="10">
    <location>
        <begin position="840"/>
        <end position="857"/>
    </location>
</feature>
<evidence type="ECO:0000256" key="2">
    <source>
        <dbReference type="ARBA" id="ARBA00009726"/>
    </source>
</evidence>
<evidence type="ECO:0000313" key="14">
    <source>
        <dbReference type="Proteomes" id="UP000749559"/>
    </source>
</evidence>
<feature type="transmembrane region" description="Helical" evidence="10">
    <location>
        <begin position="321"/>
        <end position="339"/>
    </location>
</feature>
<gene>
    <name evidence="13" type="ORF">OFUS_LOCUS17560</name>
</gene>
<dbReference type="InterPro" id="IPR003439">
    <property type="entry name" value="ABC_transporter-like_ATP-bd"/>
</dbReference>
<dbReference type="Gene3D" id="3.40.50.300">
    <property type="entry name" value="P-loop containing nucleotide triphosphate hydrolases"/>
    <property type="match status" value="2"/>
</dbReference>
<keyword evidence="8 10" id="KW-0472">Membrane</keyword>
<sequence>MEYPRDDLNTQREETKVRFWEYKRISWISKWLFCWVSQLKINVTKGRPGLTYLNKDGDIDDETSLLKILFRKSGRKLILSGLLFLISENVLLGLPTCLKQITRYISGSASLETAIIWSCGFLLLLLCHALLHHYALFVSKHVAGIMDYTCRLHIMNKLSTRTDNEGEDLMVKMNDDLKRVSSGIKYMHFTWVYAIQLLVIAVLLFRSVSYTLIIICVIVVVSALILAVKSNLAAGRKKITKAREEHEEVGKGIFGNMEFLSRSTWQKPLLRRYKRLKRIYLGLVQTNTIVRLCLRIAAFVMPHIGFSLVLAVYLGQNTPPTYTLIPDIVIWLILFQYGCTRRLPDGVYSSIRMVASVNRIQKFLVKAEDVRNPMHNGEDTGMYDVILENVSGSWQNKTTKKNVEDAVFLLQDINIEIRKGEMVYFVGPPASGKSTLMAAIMGQLPFTKGRVFCTNSISYAPQDNYMLPGTIRDNILLGKDFDPERYEAVIEACVLGDQLGAMQREDFTEIYADQSEVANDVVVKVNIARVLYADTDMYVFEDIFSYLDEPESVAIFKRGVQSFLHGKTRIMISRTPPTIPTEEARICSFIEGTLFINGLYQDIDGQDRVNLINNVFRQNDTKLSDITKEAISSENKYIQYAHKNILANAHPENKTLRFGKLSSDAPASVSDLNNFGYWSELLTCRLIALMCMFITSVTVCQACLYVGIWWIITLYETSSEDLPLVITAKVEKDLLDKQWNAIYIYIGMTGGSVVCGLISALVLPYIMRHVSQRVYLSTFNILLRTNGNSRVTLHQGETWRHCSVLSTVMDEKLPQALFSFTMAINTTIGALVLITISQPWALIALLATAVVISLLAVKSVHFLRLCRITDFWNNTNYINFWTQSQATGPCTNSVKSYVVDKLKRMILAEINGNISLLGSLKWLFLRIQFIELIAIIAILIIVLLHPGTNVAGPSLVLTFMIAAYLNAHEMVKYGSELGNMISLLNDTIERLDLNKVLQPPTYIPVSKSWPVRTTLNVEYRNQVLQEPLKCIFREGDMVSVYGQNFTDTAIFTELFCGKNDSASTVTIDGVNIATVNPKNLSEVIAIIPKEIPIFKATLRTNLDPLHEYADSELWLALQETGLKPMVDEFKHKLYTLVDGDSFDVLEKQLLLLTCALLREQKIIVICDGPLLNRYSPLLESIVERSFPRCIFFFVTKSASPLDMCDKILVLHDGHPIDILRTNDLNSQRENVDGAIINHVERGKKPSHVNTITHKNPHNRLEMKHLKSIAYDYKSRQVRFNQKTHKSSSRGESSEDQGIYSAELQGSDNTSSVYSSKHRDKPWIELHIPDGYNGIHNLSEPESVYISDQSNISQVHTSVNISQKQSMTPSVTDIKDDRRVYNIEDQSVATSVAIDRKGRISSKARQSILEMLPRGNITTSNDDLSTDEQNESNTEIDGIQGAPNFALEDAELSDDSSTGSFVIEFGDYTDDQQKKLSEILGEDIQYIMYSKKNSKSRSSDRNTSQTSTGLDTLHKSGALGTRFSTSRNVSFGTSRQSLFRSQSSNDRASSTGLSTFAPSVLSNSSQNELPVRHYRKRHHTTRGRSHRLSSSFQYQRSHSVRRDYRN</sequence>
<feature type="compositionally biased region" description="Basic residues" evidence="9">
    <location>
        <begin position="1571"/>
        <end position="1586"/>
    </location>
</feature>
<dbReference type="GO" id="GO:0140359">
    <property type="term" value="F:ABC-type transporter activity"/>
    <property type="evidence" value="ECO:0007669"/>
    <property type="project" value="InterPro"/>
</dbReference>
<evidence type="ECO:0000256" key="8">
    <source>
        <dbReference type="ARBA" id="ARBA00023136"/>
    </source>
</evidence>
<feature type="transmembrane region" description="Helical" evidence="10">
    <location>
        <begin position="686"/>
        <end position="712"/>
    </location>
</feature>
<dbReference type="SUPFAM" id="SSF52540">
    <property type="entry name" value="P-loop containing nucleoside triphosphate hydrolases"/>
    <property type="match status" value="2"/>
</dbReference>
<feature type="region of interest" description="Disordered" evidence="9">
    <location>
        <begin position="1533"/>
        <end position="1605"/>
    </location>
</feature>
<dbReference type="InterPro" id="IPR050173">
    <property type="entry name" value="ABC_transporter_C-like"/>
</dbReference>
<protein>
    <submittedName>
        <fullName evidence="13">Uncharacterized protein</fullName>
    </submittedName>
</protein>
<dbReference type="GO" id="GO:0016887">
    <property type="term" value="F:ATP hydrolysis activity"/>
    <property type="evidence" value="ECO:0007669"/>
    <property type="project" value="InterPro"/>
</dbReference>
<comment type="subcellular location">
    <subcellularLocation>
        <location evidence="1">Membrane</location>
        <topology evidence="1">Multi-pass membrane protein</topology>
    </subcellularLocation>
</comment>
<evidence type="ECO:0000256" key="10">
    <source>
        <dbReference type="SAM" id="Phobius"/>
    </source>
</evidence>
<dbReference type="PROSITE" id="PS50929">
    <property type="entry name" value="ABC_TM1F"/>
    <property type="match status" value="1"/>
</dbReference>
<evidence type="ECO:0000256" key="6">
    <source>
        <dbReference type="ARBA" id="ARBA00022840"/>
    </source>
</evidence>
<feature type="transmembrane region" description="Helical" evidence="10">
    <location>
        <begin position="210"/>
        <end position="228"/>
    </location>
</feature>
<name>A0A8S4PDW5_OWEFU</name>
<evidence type="ECO:0000256" key="5">
    <source>
        <dbReference type="ARBA" id="ARBA00022741"/>
    </source>
</evidence>
<feature type="transmembrane region" description="Helical" evidence="10">
    <location>
        <begin position="923"/>
        <end position="944"/>
    </location>
</feature>
<feature type="compositionally biased region" description="Polar residues" evidence="9">
    <location>
        <begin position="1587"/>
        <end position="1596"/>
    </location>
</feature>
<keyword evidence="3" id="KW-0813">Transport</keyword>
<evidence type="ECO:0000313" key="13">
    <source>
        <dbReference type="EMBL" id="CAH1792616.1"/>
    </source>
</evidence>
<accession>A0A8S4PDW5</accession>
<feature type="region of interest" description="Disordered" evidence="9">
    <location>
        <begin position="1490"/>
        <end position="1518"/>
    </location>
</feature>
<evidence type="ECO:0000256" key="9">
    <source>
        <dbReference type="SAM" id="MobiDB-lite"/>
    </source>
</evidence>
<evidence type="ECO:0000256" key="3">
    <source>
        <dbReference type="ARBA" id="ARBA00022448"/>
    </source>
</evidence>
<dbReference type="Gene3D" id="1.20.1560.10">
    <property type="entry name" value="ABC transporter type 1, transmembrane domain"/>
    <property type="match status" value="2"/>
</dbReference>
<evidence type="ECO:0000256" key="1">
    <source>
        <dbReference type="ARBA" id="ARBA00004141"/>
    </source>
</evidence>
<evidence type="ECO:0000256" key="4">
    <source>
        <dbReference type="ARBA" id="ARBA00022692"/>
    </source>
</evidence>
<feature type="region of interest" description="Disordered" evidence="9">
    <location>
        <begin position="1410"/>
        <end position="1438"/>
    </location>
</feature>
<dbReference type="GO" id="GO:0005524">
    <property type="term" value="F:ATP binding"/>
    <property type="evidence" value="ECO:0007669"/>
    <property type="project" value="UniProtKB-KW"/>
</dbReference>
<dbReference type="PANTHER" id="PTHR24223">
    <property type="entry name" value="ATP-BINDING CASSETTE SUB-FAMILY C"/>
    <property type="match status" value="1"/>
</dbReference>
<comment type="similarity">
    <text evidence="2">Belongs to the ABC transporter superfamily. ABCC family. Conjugate transporter (TC 3.A.1.208) subfamily.</text>
</comment>
<dbReference type="Proteomes" id="UP000749559">
    <property type="component" value="Unassembled WGS sequence"/>
</dbReference>
<keyword evidence="5" id="KW-0547">Nucleotide-binding</keyword>
<evidence type="ECO:0000259" key="11">
    <source>
        <dbReference type="PROSITE" id="PS50893"/>
    </source>
</evidence>
<keyword evidence="7 10" id="KW-1133">Transmembrane helix</keyword>
<evidence type="ECO:0000259" key="12">
    <source>
        <dbReference type="PROSITE" id="PS50929"/>
    </source>
</evidence>
<feature type="transmembrane region" description="Helical" evidence="10">
    <location>
        <begin position="816"/>
        <end position="834"/>
    </location>
</feature>
<evidence type="ECO:0000256" key="7">
    <source>
        <dbReference type="ARBA" id="ARBA00022989"/>
    </source>
</evidence>
<keyword evidence="4 10" id="KW-0812">Transmembrane</keyword>
<feature type="domain" description="ABC transporter" evidence="11">
    <location>
        <begin position="385"/>
        <end position="616"/>
    </location>
</feature>
<feature type="transmembrane region" description="Helical" evidence="10">
    <location>
        <begin position="186"/>
        <end position="204"/>
    </location>
</feature>
<feature type="transmembrane region" description="Helical" evidence="10">
    <location>
        <begin position="742"/>
        <end position="766"/>
    </location>
</feature>
<feature type="compositionally biased region" description="Polar residues" evidence="9">
    <location>
        <begin position="1533"/>
        <end position="1567"/>
    </location>
</feature>
<reference evidence="13" key="1">
    <citation type="submission" date="2022-03" db="EMBL/GenBank/DDBJ databases">
        <authorList>
            <person name="Martin C."/>
        </authorList>
    </citation>
    <scope>NUCLEOTIDE SEQUENCE</scope>
</reference>
<dbReference type="PROSITE" id="PS50893">
    <property type="entry name" value="ABC_TRANSPORTER_2"/>
    <property type="match status" value="1"/>
</dbReference>
<feature type="transmembrane region" description="Helical" evidence="10">
    <location>
        <begin position="114"/>
        <end position="131"/>
    </location>
</feature>
<dbReference type="SUPFAM" id="SSF90123">
    <property type="entry name" value="ABC transporter transmembrane region"/>
    <property type="match status" value="2"/>
</dbReference>
<dbReference type="GO" id="GO:0016020">
    <property type="term" value="C:membrane"/>
    <property type="evidence" value="ECO:0007669"/>
    <property type="project" value="UniProtKB-SubCell"/>
</dbReference>
<comment type="caution">
    <text evidence="13">The sequence shown here is derived from an EMBL/GenBank/DDBJ whole genome shotgun (WGS) entry which is preliminary data.</text>
</comment>
<feature type="domain" description="ABC transmembrane type-1" evidence="12">
    <location>
        <begin position="78"/>
        <end position="314"/>
    </location>
</feature>
<proteinExistence type="inferred from homology"/>
<dbReference type="InterPro" id="IPR027417">
    <property type="entry name" value="P-loop_NTPase"/>
</dbReference>
<dbReference type="Pfam" id="PF00664">
    <property type="entry name" value="ABC_membrane"/>
    <property type="match status" value="1"/>
</dbReference>
<dbReference type="InterPro" id="IPR036640">
    <property type="entry name" value="ABC1_TM_sf"/>
</dbReference>
<dbReference type="EMBL" id="CAIIXF020000008">
    <property type="protein sequence ID" value="CAH1792616.1"/>
    <property type="molecule type" value="Genomic_DNA"/>
</dbReference>
<dbReference type="InterPro" id="IPR011527">
    <property type="entry name" value="ABC1_TM_dom"/>
</dbReference>
<keyword evidence="6" id="KW-0067">ATP-binding</keyword>
<feature type="transmembrane region" description="Helical" evidence="10">
    <location>
        <begin position="292"/>
        <end position="315"/>
    </location>
</feature>
<feature type="transmembrane region" description="Helical" evidence="10">
    <location>
        <begin position="77"/>
        <end position="94"/>
    </location>
</feature>
<dbReference type="Pfam" id="PF00005">
    <property type="entry name" value="ABC_tran"/>
    <property type="match status" value="1"/>
</dbReference>